<dbReference type="PANTHER" id="PTHR43776">
    <property type="entry name" value="TRANSPORT ATP-BINDING PROTEIN"/>
    <property type="match status" value="1"/>
</dbReference>
<dbReference type="InterPro" id="IPR013563">
    <property type="entry name" value="Oligopep_ABC_C"/>
</dbReference>
<dbReference type="Proteomes" id="UP001169027">
    <property type="component" value="Unassembled WGS sequence"/>
</dbReference>
<keyword evidence="5 7" id="KW-0067">ATP-binding</keyword>
<evidence type="ECO:0000256" key="2">
    <source>
        <dbReference type="ARBA" id="ARBA00022448"/>
    </source>
</evidence>
<keyword evidence="3" id="KW-0472">Membrane</keyword>
<keyword evidence="4" id="KW-0547">Nucleotide-binding</keyword>
<dbReference type="RefSeq" id="WP_301815697.1">
    <property type="nucleotide sequence ID" value="NZ_JAUJZH010000039.1"/>
</dbReference>
<keyword evidence="3" id="KW-1003">Cell membrane</keyword>
<dbReference type="SMART" id="SM00382">
    <property type="entry name" value="AAA"/>
    <property type="match status" value="1"/>
</dbReference>
<dbReference type="Gene3D" id="3.40.50.300">
    <property type="entry name" value="P-loop containing nucleotide triphosphate hydrolases"/>
    <property type="match status" value="1"/>
</dbReference>
<proteinExistence type="inferred from homology"/>
<comment type="similarity">
    <text evidence="1">Belongs to the ABC transporter superfamily.</text>
</comment>
<accession>A0ABT8SGL0</accession>
<dbReference type="EMBL" id="JAUKVY010000039">
    <property type="protein sequence ID" value="MDO1537332.1"/>
    <property type="molecule type" value="Genomic_DNA"/>
</dbReference>
<dbReference type="Pfam" id="PF08352">
    <property type="entry name" value="oligo_HPY"/>
    <property type="match status" value="1"/>
</dbReference>
<name>A0ABT8SGL0_9BURK</name>
<dbReference type="Pfam" id="PF00005">
    <property type="entry name" value="ABC_tran"/>
    <property type="match status" value="1"/>
</dbReference>
<evidence type="ECO:0000256" key="5">
    <source>
        <dbReference type="ARBA" id="ARBA00022840"/>
    </source>
</evidence>
<dbReference type="CDD" id="cd03257">
    <property type="entry name" value="ABC_NikE_OppD_transporters"/>
    <property type="match status" value="1"/>
</dbReference>
<evidence type="ECO:0000259" key="6">
    <source>
        <dbReference type="PROSITE" id="PS50893"/>
    </source>
</evidence>
<keyword evidence="2" id="KW-0813">Transport</keyword>
<reference evidence="7" key="1">
    <citation type="submission" date="2023-06" db="EMBL/GenBank/DDBJ databases">
        <authorList>
            <person name="Jiang Y."/>
            <person name="Liu Q."/>
        </authorList>
    </citation>
    <scope>NUCLEOTIDE SEQUENCE</scope>
    <source>
        <strain evidence="7">CGMCC 1.12090</strain>
    </source>
</reference>
<dbReference type="NCBIfam" id="TIGR01727">
    <property type="entry name" value="oligo_HPY"/>
    <property type="match status" value="1"/>
</dbReference>
<evidence type="ECO:0000256" key="3">
    <source>
        <dbReference type="ARBA" id="ARBA00022475"/>
    </source>
</evidence>
<comment type="caution">
    <text evidence="7">The sequence shown here is derived from an EMBL/GenBank/DDBJ whole genome shotgun (WGS) entry which is preliminary data.</text>
</comment>
<keyword evidence="8" id="KW-1185">Reference proteome</keyword>
<dbReference type="PANTHER" id="PTHR43776:SF7">
    <property type="entry name" value="D,D-DIPEPTIDE TRANSPORT ATP-BINDING PROTEIN DDPF-RELATED"/>
    <property type="match status" value="1"/>
</dbReference>
<dbReference type="InterPro" id="IPR003593">
    <property type="entry name" value="AAA+_ATPase"/>
</dbReference>
<dbReference type="InterPro" id="IPR027417">
    <property type="entry name" value="P-loop_NTPase"/>
</dbReference>
<dbReference type="PROSITE" id="PS50893">
    <property type="entry name" value="ABC_TRANSPORTER_2"/>
    <property type="match status" value="1"/>
</dbReference>
<evidence type="ECO:0000313" key="8">
    <source>
        <dbReference type="Proteomes" id="UP001169027"/>
    </source>
</evidence>
<dbReference type="InterPro" id="IPR050319">
    <property type="entry name" value="ABC_transp_ATP-bind"/>
</dbReference>
<feature type="domain" description="ABC transporter" evidence="6">
    <location>
        <begin position="6"/>
        <end position="255"/>
    </location>
</feature>
<dbReference type="GO" id="GO:0005524">
    <property type="term" value="F:ATP binding"/>
    <property type="evidence" value="ECO:0007669"/>
    <property type="project" value="UniProtKB-KW"/>
</dbReference>
<dbReference type="PROSITE" id="PS00211">
    <property type="entry name" value="ABC_TRANSPORTER_1"/>
    <property type="match status" value="1"/>
</dbReference>
<evidence type="ECO:0000313" key="7">
    <source>
        <dbReference type="EMBL" id="MDO1537332.1"/>
    </source>
</evidence>
<evidence type="ECO:0000256" key="1">
    <source>
        <dbReference type="ARBA" id="ARBA00005417"/>
    </source>
</evidence>
<organism evidence="7 8">
    <name type="scientific">Variovorax ginsengisoli</name>
    <dbReference type="NCBI Taxonomy" id="363844"/>
    <lineage>
        <taxon>Bacteria</taxon>
        <taxon>Pseudomonadati</taxon>
        <taxon>Pseudomonadota</taxon>
        <taxon>Betaproteobacteria</taxon>
        <taxon>Burkholderiales</taxon>
        <taxon>Comamonadaceae</taxon>
        <taxon>Variovorax</taxon>
    </lineage>
</organism>
<sequence length="377" mass="40669">MSNPLLSVEHVSKTYVSGGGLFGQAKSARVVSDISFSLNRGDVFALVGESGSGKTTIGRMLLRLIEPDAGRIHFDGIDVRALDAGALRRLRRRVQIIFQDPFGSLDPRVRIGAAIAEPILLHRLRPRAQVADRVAELLTLVGLDGRHAARYPHEFSGGQRQRIAIARALAVEPELIVCDEPVSALDLSIQAQVVNLLGELRARLGVSYVFISHDMAVVRHLATHIGVLYAGRLVETGPSETVFTDPRHPYTRMLLAATPSPVPDVVRQREAIAGEPPSPFSTWSQCRFASRCAHRMEPCMAGEPVLAQAAPAPRLSACLRAAELPTFAAVDDGEERMTAAYRTRLGLLRHARAAADAEACSSQRQAAASAVSALSPH</sequence>
<gene>
    <name evidence="7" type="ORF">Q2T77_34280</name>
</gene>
<evidence type="ECO:0000256" key="4">
    <source>
        <dbReference type="ARBA" id="ARBA00022741"/>
    </source>
</evidence>
<dbReference type="InterPro" id="IPR017871">
    <property type="entry name" value="ABC_transporter-like_CS"/>
</dbReference>
<dbReference type="SUPFAM" id="SSF52540">
    <property type="entry name" value="P-loop containing nucleoside triphosphate hydrolases"/>
    <property type="match status" value="1"/>
</dbReference>
<dbReference type="InterPro" id="IPR003439">
    <property type="entry name" value="ABC_transporter-like_ATP-bd"/>
</dbReference>
<protein>
    <submittedName>
        <fullName evidence="7">ATP-binding cassette domain-containing protein</fullName>
    </submittedName>
</protein>